<reference evidence="1" key="1">
    <citation type="submission" date="2020-10" db="EMBL/GenBank/DDBJ databases">
        <title>Taxonomic study of unclassified bacteria belonging to the class Ktedonobacteria.</title>
        <authorList>
            <person name="Yabe S."/>
            <person name="Wang C.M."/>
            <person name="Zheng Y."/>
            <person name="Sakai Y."/>
            <person name="Cavaletti L."/>
            <person name="Monciardini P."/>
            <person name="Donadio S."/>
        </authorList>
    </citation>
    <scope>NUCLEOTIDE SEQUENCE</scope>
    <source>
        <strain evidence="1">ID150040</strain>
    </source>
</reference>
<dbReference type="EMBL" id="BNJK01000001">
    <property type="protein sequence ID" value="GHO97128.1"/>
    <property type="molecule type" value="Genomic_DNA"/>
</dbReference>
<keyword evidence="2" id="KW-1185">Reference proteome</keyword>
<dbReference type="Pfam" id="PF13416">
    <property type="entry name" value="SBP_bac_8"/>
    <property type="match status" value="1"/>
</dbReference>
<accession>A0A8J3IN53</accession>
<comment type="caution">
    <text evidence="1">The sequence shown here is derived from an EMBL/GenBank/DDBJ whole genome shotgun (WGS) entry which is preliminary data.</text>
</comment>
<evidence type="ECO:0000313" key="1">
    <source>
        <dbReference type="EMBL" id="GHO97128.1"/>
    </source>
</evidence>
<evidence type="ECO:0000313" key="2">
    <source>
        <dbReference type="Proteomes" id="UP000597444"/>
    </source>
</evidence>
<dbReference type="SUPFAM" id="SSF53850">
    <property type="entry name" value="Periplasmic binding protein-like II"/>
    <property type="match status" value="1"/>
</dbReference>
<sequence>MRAISYNRRQVCQMGLSGLASLTLLGVAGCGGSGGAATPAQTKTLQLIFWGPASRNKLTRKAIDLFHSAHSEIDIHSEFTDFSSYWNKLSTEIAGGTIPDLIQMDMKYVSQYVKQNLLLDMTSVISDKSINLSDFDQNLLASSEDNKVVYGIPLGGNYECFIYDVDLLKQAGVAAPPANMTWDAFGTYTGEISKALAKSRISGTVDASGDIAVFEIWLRQRGKEMFTTDGKLGYDAQDVGDWFNYWSGLRKSGACAPAAVQATVSSTSGPATSLLIEKKVVFSAVHTNQFESYQALTKNQLLFQNVPTGPQPGQYLKASMLMSISSKTKYTKEAASFIDFIINDPGGVKALGLDRGVPGGEKARAALAPTLTEAQKAVMAFCDQLGKSDQNRPKNVLDAAGAGDIQTALGRVSQAVSFGKTSVSAGATTFMSDSQKALAQA</sequence>
<dbReference type="AlphaFoldDB" id="A0A8J3IN53"/>
<dbReference type="Gene3D" id="3.40.190.10">
    <property type="entry name" value="Periplasmic binding protein-like II"/>
    <property type="match status" value="2"/>
</dbReference>
<dbReference type="GO" id="GO:0005524">
    <property type="term" value="F:ATP binding"/>
    <property type="evidence" value="ECO:0007669"/>
    <property type="project" value="UniProtKB-KW"/>
</dbReference>
<dbReference type="PROSITE" id="PS51257">
    <property type="entry name" value="PROKAR_LIPOPROTEIN"/>
    <property type="match status" value="1"/>
</dbReference>
<dbReference type="InterPro" id="IPR050490">
    <property type="entry name" value="Bact_solute-bd_prot1"/>
</dbReference>
<protein>
    <submittedName>
        <fullName evidence="1">ABC transporter ATP-binding protein</fullName>
    </submittedName>
</protein>
<name>A0A8J3IN53_9CHLR</name>
<keyword evidence="1" id="KW-0067">ATP-binding</keyword>
<dbReference type="PANTHER" id="PTHR43649">
    <property type="entry name" value="ARABINOSE-BINDING PROTEIN-RELATED"/>
    <property type="match status" value="1"/>
</dbReference>
<dbReference type="Proteomes" id="UP000597444">
    <property type="component" value="Unassembled WGS sequence"/>
</dbReference>
<dbReference type="InterPro" id="IPR006059">
    <property type="entry name" value="SBP"/>
</dbReference>
<dbReference type="RefSeq" id="WP_220207711.1">
    <property type="nucleotide sequence ID" value="NZ_BNJK01000001.1"/>
</dbReference>
<proteinExistence type="predicted"/>
<dbReference type="PANTHER" id="PTHR43649:SF11">
    <property type="entry name" value="ABC TRANSPORTER SUBSTRATE-BINDING PROTEIN YESO-RELATED"/>
    <property type="match status" value="1"/>
</dbReference>
<gene>
    <name evidence="1" type="ORF">KSF_071760</name>
</gene>
<organism evidence="1 2">
    <name type="scientific">Reticulibacter mediterranei</name>
    <dbReference type="NCBI Taxonomy" id="2778369"/>
    <lineage>
        <taxon>Bacteria</taxon>
        <taxon>Bacillati</taxon>
        <taxon>Chloroflexota</taxon>
        <taxon>Ktedonobacteria</taxon>
        <taxon>Ktedonobacterales</taxon>
        <taxon>Reticulibacteraceae</taxon>
        <taxon>Reticulibacter</taxon>
    </lineage>
</organism>
<keyword evidence="1" id="KW-0547">Nucleotide-binding</keyword>